<feature type="signal peptide" evidence="3">
    <location>
        <begin position="1"/>
        <end position="25"/>
    </location>
</feature>
<protein>
    <submittedName>
        <fullName evidence="4">Uncharacterized protein</fullName>
    </submittedName>
</protein>
<dbReference type="Proteomes" id="UP000192578">
    <property type="component" value="Unassembled WGS sequence"/>
</dbReference>
<keyword evidence="2" id="KW-0472">Membrane</keyword>
<gene>
    <name evidence="4" type="ORF">BV898_14437</name>
</gene>
<reference evidence="5" key="1">
    <citation type="submission" date="2017-01" db="EMBL/GenBank/DDBJ databases">
        <title>Comparative genomics of anhydrobiosis in the tardigrade Hypsibius dujardini.</title>
        <authorList>
            <person name="Yoshida Y."/>
            <person name="Koutsovoulos G."/>
            <person name="Laetsch D."/>
            <person name="Stevens L."/>
            <person name="Kumar S."/>
            <person name="Horikawa D."/>
            <person name="Ishino K."/>
            <person name="Komine S."/>
            <person name="Tomita M."/>
            <person name="Blaxter M."/>
            <person name="Arakawa K."/>
        </authorList>
    </citation>
    <scope>NUCLEOTIDE SEQUENCE [LARGE SCALE GENOMIC DNA]</scope>
    <source>
        <strain evidence="5">Z151</strain>
    </source>
</reference>
<name>A0A9X6N8W7_HYPEX</name>
<organism evidence="4 5">
    <name type="scientific">Hypsibius exemplaris</name>
    <name type="common">Freshwater tardigrade</name>
    <dbReference type="NCBI Taxonomy" id="2072580"/>
    <lineage>
        <taxon>Eukaryota</taxon>
        <taxon>Metazoa</taxon>
        <taxon>Ecdysozoa</taxon>
        <taxon>Tardigrada</taxon>
        <taxon>Eutardigrada</taxon>
        <taxon>Parachela</taxon>
        <taxon>Hypsibioidea</taxon>
        <taxon>Hypsibiidae</taxon>
        <taxon>Hypsibius</taxon>
    </lineage>
</organism>
<feature type="chain" id="PRO_5040752490" evidence="3">
    <location>
        <begin position="26"/>
        <end position="222"/>
    </location>
</feature>
<evidence type="ECO:0000256" key="3">
    <source>
        <dbReference type="SAM" id="SignalP"/>
    </source>
</evidence>
<keyword evidence="2" id="KW-1133">Transmembrane helix</keyword>
<feature type="region of interest" description="Disordered" evidence="1">
    <location>
        <begin position="78"/>
        <end position="123"/>
    </location>
</feature>
<evidence type="ECO:0000313" key="4">
    <source>
        <dbReference type="EMBL" id="OWA49902.1"/>
    </source>
</evidence>
<evidence type="ECO:0000256" key="2">
    <source>
        <dbReference type="SAM" id="Phobius"/>
    </source>
</evidence>
<sequence length="222" mass="24149">MDSCFEARVAVFLVMFLLVPSTIQPNGTTTTSTAIPVPPDIMTKTTTTVVIPSLTNSTDDTTRMAETVQSSIVAASTNAPATNATTTRKKKWKRKTTTTPRPPRIHRPMVTDPHVEPTKWPTTTPIPVRNTTAYVHGLIPLHVFVIILVPSVGGVAILSTCLGVLGYWSFQRRQMLLLLPRRAFRISSRQQASADPAAVAIAMRQPARTSPGQASLLPNRVT</sequence>
<dbReference type="AlphaFoldDB" id="A0A9X6N8W7"/>
<feature type="compositionally biased region" description="Basic residues" evidence="1">
    <location>
        <begin position="87"/>
        <end position="96"/>
    </location>
</feature>
<dbReference type="EMBL" id="MTYJ01000176">
    <property type="protein sequence ID" value="OWA49902.1"/>
    <property type="molecule type" value="Genomic_DNA"/>
</dbReference>
<comment type="caution">
    <text evidence="4">The sequence shown here is derived from an EMBL/GenBank/DDBJ whole genome shotgun (WGS) entry which is preliminary data.</text>
</comment>
<accession>A0A9X6N8W7</accession>
<feature type="transmembrane region" description="Helical" evidence="2">
    <location>
        <begin position="141"/>
        <end position="168"/>
    </location>
</feature>
<keyword evidence="3" id="KW-0732">Signal</keyword>
<evidence type="ECO:0000256" key="1">
    <source>
        <dbReference type="SAM" id="MobiDB-lite"/>
    </source>
</evidence>
<keyword evidence="5" id="KW-1185">Reference proteome</keyword>
<keyword evidence="2" id="KW-0812">Transmembrane</keyword>
<proteinExistence type="predicted"/>
<evidence type="ECO:0000313" key="5">
    <source>
        <dbReference type="Proteomes" id="UP000192578"/>
    </source>
</evidence>